<reference evidence="2 3" key="1">
    <citation type="submission" date="2019-04" db="EMBL/GenBank/DDBJ databases">
        <title>Trinickia sp. 7GSK02, isolated from subtropical forest soil.</title>
        <authorList>
            <person name="Gao Z.-H."/>
            <person name="Qiu L.-H."/>
        </authorList>
    </citation>
    <scope>NUCLEOTIDE SEQUENCE [LARGE SCALE GENOMIC DNA]</scope>
    <source>
        <strain evidence="2 3">7GSK02</strain>
    </source>
</reference>
<proteinExistence type="predicted"/>
<evidence type="ECO:0000256" key="1">
    <source>
        <dbReference type="SAM" id="Phobius"/>
    </source>
</evidence>
<evidence type="ECO:0000313" key="2">
    <source>
        <dbReference type="EMBL" id="TKC92171.1"/>
    </source>
</evidence>
<evidence type="ECO:0000313" key="3">
    <source>
        <dbReference type="Proteomes" id="UP000305539"/>
    </source>
</evidence>
<keyword evidence="1" id="KW-1133">Transmembrane helix</keyword>
<gene>
    <name evidence="2" type="ORF">FAZ69_00225</name>
</gene>
<keyword evidence="3" id="KW-1185">Reference proteome</keyword>
<organism evidence="2 3">
    <name type="scientific">Trinickia terrae</name>
    <dbReference type="NCBI Taxonomy" id="2571161"/>
    <lineage>
        <taxon>Bacteria</taxon>
        <taxon>Pseudomonadati</taxon>
        <taxon>Pseudomonadota</taxon>
        <taxon>Betaproteobacteria</taxon>
        <taxon>Burkholderiales</taxon>
        <taxon>Burkholderiaceae</taxon>
        <taxon>Trinickia</taxon>
    </lineage>
</organism>
<keyword evidence="1" id="KW-0812">Transmembrane</keyword>
<dbReference type="Proteomes" id="UP000305539">
    <property type="component" value="Unassembled WGS sequence"/>
</dbReference>
<dbReference type="PROSITE" id="PS51257">
    <property type="entry name" value="PROKAR_LIPOPROTEIN"/>
    <property type="match status" value="1"/>
</dbReference>
<dbReference type="OrthoDB" id="9009429at2"/>
<protein>
    <submittedName>
        <fullName evidence="2">Uncharacterized protein</fullName>
    </submittedName>
</protein>
<dbReference type="RefSeq" id="WP_136891952.1">
    <property type="nucleotide sequence ID" value="NZ_SWJE01000001.1"/>
</dbReference>
<keyword evidence="1" id="KW-0472">Membrane</keyword>
<comment type="caution">
    <text evidence="2">The sequence shown here is derived from an EMBL/GenBank/DDBJ whole genome shotgun (WGS) entry which is preliminary data.</text>
</comment>
<feature type="transmembrane region" description="Helical" evidence="1">
    <location>
        <begin position="12"/>
        <end position="29"/>
    </location>
</feature>
<dbReference type="AlphaFoldDB" id="A0A4U1IEU3"/>
<accession>A0A4U1IEU3</accession>
<dbReference type="EMBL" id="SWJE01000001">
    <property type="protein sequence ID" value="TKC92171.1"/>
    <property type="molecule type" value="Genomic_DNA"/>
</dbReference>
<name>A0A4U1IEU3_9BURK</name>
<sequence length="72" mass="8155">MPQRFRVFERIAFALVVMFALGCTVLIAYENDPQAFHNGMQYGKQALRWTGQYSFACSSLPSDDCGRLSPMD</sequence>